<dbReference type="PANTHER" id="PTHR31118:SF32">
    <property type="entry name" value="KYNURENINE FORMAMIDASE"/>
    <property type="match status" value="1"/>
</dbReference>
<dbReference type="EMBL" id="JBHULB010000011">
    <property type="protein sequence ID" value="MFD2587102.1"/>
    <property type="molecule type" value="Genomic_DNA"/>
</dbReference>
<dbReference type="Gene3D" id="3.50.30.50">
    <property type="entry name" value="Putative cyclase"/>
    <property type="match status" value="1"/>
</dbReference>
<organism evidence="1 2">
    <name type="scientific">Croceitalea marina</name>
    <dbReference type="NCBI Taxonomy" id="1775166"/>
    <lineage>
        <taxon>Bacteria</taxon>
        <taxon>Pseudomonadati</taxon>
        <taxon>Bacteroidota</taxon>
        <taxon>Flavobacteriia</taxon>
        <taxon>Flavobacteriales</taxon>
        <taxon>Flavobacteriaceae</taxon>
        <taxon>Croceitalea</taxon>
    </lineage>
</organism>
<reference evidence="2" key="1">
    <citation type="journal article" date="2019" name="Int. J. Syst. Evol. Microbiol.">
        <title>The Global Catalogue of Microorganisms (GCM) 10K type strain sequencing project: providing services to taxonomists for standard genome sequencing and annotation.</title>
        <authorList>
            <consortium name="The Broad Institute Genomics Platform"/>
            <consortium name="The Broad Institute Genome Sequencing Center for Infectious Disease"/>
            <person name="Wu L."/>
            <person name="Ma J."/>
        </authorList>
    </citation>
    <scope>NUCLEOTIDE SEQUENCE [LARGE SCALE GENOMIC DNA]</scope>
    <source>
        <strain evidence="2">KCTC 52368</strain>
    </source>
</reference>
<dbReference type="InterPro" id="IPR007325">
    <property type="entry name" value="KFase/CYL"/>
</dbReference>
<comment type="caution">
    <text evidence="1">The sequence shown here is derived from an EMBL/GenBank/DDBJ whole genome shotgun (WGS) entry which is preliminary data.</text>
</comment>
<sequence length="215" mass="24013">MAKNRIIDLTQPISEAMAGVSIEQSKSIETDGWNASTLHLYSHSGTHMDAPIHFDVTRQTLDQIPIERFISRAWVIDLDGISPSEKITLNHLGSNRNLISHGDSVLLKTGWSKYIGQSKYRDELPRISEELAHWLGEKQINILGVEPPSVADVNNIEEVTKIHTILMKNDILILEGLTNLDKIEKNEVTLMAFPLNYKNGDGAPARVLVSENLNV</sequence>
<dbReference type="Proteomes" id="UP001597526">
    <property type="component" value="Unassembled WGS sequence"/>
</dbReference>
<dbReference type="RefSeq" id="WP_377766662.1">
    <property type="nucleotide sequence ID" value="NZ_JBHULB010000011.1"/>
</dbReference>
<dbReference type="Pfam" id="PF04199">
    <property type="entry name" value="Cyclase"/>
    <property type="match status" value="1"/>
</dbReference>
<evidence type="ECO:0000313" key="1">
    <source>
        <dbReference type="EMBL" id="MFD2587102.1"/>
    </source>
</evidence>
<proteinExistence type="predicted"/>
<gene>
    <name evidence="1" type="ORF">ACFSQJ_09180</name>
</gene>
<name>A0ABW5MVG6_9FLAO</name>
<accession>A0ABW5MVG6</accession>
<dbReference type="InterPro" id="IPR037175">
    <property type="entry name" value="KFase_sf"/>
</dbReference>
<dbReference type="PANTHER" id="PTHR31118">
    <property type="entry name" value="CYCLASE-LIKE PROTEIN 2"/>
    <property type="match status" value="1"/>
</dbReference>
<dbReference type="GO" id="GO:0016787">
    <property type="term" value="F:hydrolase activity"/>
    <property type="evidence" value="ECO:0007669"/>
    <property type="project" value="UniProtKB-KW"/>
</dbReference>
<evidence type="ECO:0000313" key="2">
    <source>
        <dbReference type="Proteomes" id="UP001597526"/>
    </source>
</evidence>
<keyword evidence="1" id="KW-0378">Hydrolase</keyword>
<protein>
    <submittedName>
        <fullName evidence="1">Cyclase family protein</fullName>
        <ecNumber evidence="1">3.5.-.-</ecNumber>
    </submittedName>
</protein>
<dbReference type="EC" id="3.5.-.-" evidence="1"/>
<dbReference type="SUPFAM" id="SSF102198">
    <property type="entry name" value="Putative cyclase"/>
    <property type="match status" value="1"/>
</dbReference>
<keyword evidence="2" id="KW-1185">Reference proteome</keyword>